<dbReference type="Proteomes" id="UP000504610">
    <property type="component" value="Chromosome 2"/>
</dbReference>
<name>A0A9W3CS46_RAPSA</name>
<proteinExistence type="predicted"/>
<dbReference type="GeneID" id="130503736"/>
<reference evidence="1" key="1">
    <citation type="journal article" date="2019" name="Database">
        <title>The radish genome database (RadishGD): an integrated information resource for radish genomics.</title>
        <authorList>
            <person name="Yu H.J."/>
            <person name="Baek S."/>
            <person name="Lee Y.J."/>
            <person name="Cho A."/>
            <person name="Mun J.H."/>
        </authorList>
    </citation>
    <scope>NUCLEOTIDE SEQUENCE [LARGE SCALE GENOMIC DNA]</scope>
    <source>
        <strain evidence="1">cv. WK10039</strain>
    </source>
</reference>
<organism evidence="1 2">
    <name type="scientific">Raphanus sativus</name>
    <name type="common">Radish</name>
    <name type="synonym">Raphanus raphanistrum var. sativus</name>
    <dbReference type="NCBI Taxonomy" id="3726"/>
    <lineage>
        <taxon>Eukaryota</taxon>
        <taxon>Viridiplantae</taxon>
        <taxon>Streptophyta</taxon>
        <taxon>Embryophyta</taxon>
        <taxon>Tracheophyta</taxon>
        <taxon>Spermatophyta</taxon>
        <taxon>Magnoliopsida</taxon>
        <taxon>eudicotyledons</taxon>
        <taxon>Gunneridae</taxon>
        <taxon>Pentapetalae</taxon>
        <taxon>rosids</taxon>
        <taxon>malvids</taxon>
        <taxon>Brassicales</taxon>
        <taxon>Brassicaceae</taxon>
        <taxon>Brassiceae</taxon>
        <taxon>Raphanus</taxon>
    </lineage>
</organism>
<dbReference type="RefSeq" id="XP_056854274.1">
    <property type="nucleotide sequence ID" value="XM_056998294.1"/>
</dbReference>
<accession>A0A9W3CS46</accession>
<dbReference type="AlphaFoldDB" id="A0A9W3CS46"/>
<evidence type="ECO:0000313" key="1">
    <source>
        <dbReference type="Proteomes" id="UP000504610"/>
    </source>
</evidence>
<evidence type="ECO:0000313" key="2">
    <source>
        <dbReference type="RefSeq" id="XP_056854274.1"/>
    </source>
</evidence>
<keyword evidence="1" id="KW-1185">Reference proteome</keyword>
<reference evidence="2" key="2">
    <citation type="submission" date="2025-08" db="UniProtKB">
        <authorList>
            <consortium name="RefSeq"/>
        </authorList>
    </citation>
    <scope>IDENTIFICATION</scope>
    <source>
        <tissue evidence="2">Leaf</tissue>
    </source>
</reference>
<sequence length="268" mass="30145">MSEFFSNLEEVAYSVVEYIPVLGTLYSLRRAATAYRPEDQTRRWQSVGNYIESSVRDVLLICKIGEPVLVALIHTMAESFTDKMIELYHHKPTEDKPIPTFEISEELHRKLRKENGHVLIVHSRQADIKALERKVFQGEGNQGKAKGVHHFHGAVFTGTLTDPRYAPAPGVEIWLDIPQGLYEGASVTFSWKWTVDAYGTKNSPSATWGRIKLNAGTPTDFQLSSRKGASGWLGYDFWGTIDSKDEINATTKIGGENRNIVFKRLDGT</sequence>
<dbReference type="OrthoDB" id="5148295at2759"/>
<protein>
    <submittedName>
        <fullName evidence="2">Iso-A82775C biosynthesis cluster protein B-like</fullName>
    </submittedName>
</protein>
<gene>
    <name evidence="2" type="primary">LOC130503736</name>
</gene>
<dbReference type="KEGG" id="rsz:130503736"/>